<dbReference type="EMBL" id="SPHZ02000003">
    <property type="protein sequence ID" value="KAF0926174.1"/>
    <property type="molecule type" value="Genomic_DNA"/>
</dbReference>
<evidence type="ECO:0000313" key="2">
    <source>
        <dbReference type="Proteomes" id="UP000479710"/>
    </source>
</evidence>
<keyword evidence="2" id="KW-1185">Reference proteome</keyword>
<evidence type="ECO:0000313" key="1">
    <source>
        <dbReference type="EMBL" id="KAF0926174.1"/>
    </source>
</evidence>
<name>A0A6G1ENH1_9ORYZ</name>
<gene>
    <name evidence="1" type="ORF">E2562_022012</name>
</gene>
<reference evidence="1 2" key="1">
    <citation type="submission" date="2019-11" db="EMBL/GenBank/DDBJ databases">
        <title>Whole genome sequence of Oryza granulata.</title>
        <authorList>
            <person name="Li W."/>
        </authorList>
    </citation>
    <scope>NUCLEOTIDE SEQUENCE [LARGE SCALE GENOMIC DNA]</scope>
    <source>
        <strain evidence="2">cv. Menghai</strain>
        <tissue evidence="1">Leaf</tissue>
    </source>
</reference>
<comment type="caution">
    <text evidence="1">The sequence shown here is derived from an EMBL/GenBank/DDBJ whole genome shotgun (WGS) entry which is preliminary data.</text>
</comment>
<dbReference type="AlphaFoldDB" id="A0A6G1ENH1"/>
<proteinExistence type="predicted"/>
<protein>
    <submittedName>
        <fullName evidence="1">Uncharacterized protein</fullName>
    </submittedName>
</protein>
<sequence length="60" mass="6170">MEEGGFRSMQHCSCIASALHRSSGGVVVRSSLLVAVTDGGGLQRCVDWSGGAIDGFGNWG</sequence>
<dbReference type="Proteomes" id="UP000479710">
    <property type="component" value="Unassembled WGS sequence"/>
</dbReference>
<accession>A0A6G1ENH1</accession>
<organism evidence="1 2">
    <name type="scientific">Oryza meyeriana var. granulata</name>
    <dbReference type="NCBI Taxonomy" id="110450"/>
    <lineage>
        <taxon>Eukaryota</taxon>
        <taxon>Viridiplantae</taxon>
        <taxon>Streptophyta</taxon>
        <taxon>Embryophyta</taxon>
        <taxon>Tracheophyta</taxon>
        <taxon>Spermatophyta</taxon>
        <taxon>Magnoliopsida</taxon>
        <taxon>Liliopsida</taxon>
        <taxon>Poales</taxon>
        <taxon>Poaceae</taxon>
        <taxon>BOP clade</taxon>
        <taxon>Oryzoideae</taxon>
        <taxon>Oryzeae</taxon>
        <taxon>Oryzinae</taxon>
        <taxon>Oryza</taxon>
        <taxon>Oryza meyeriana</taxon>
    </lineage>
</organism>